<gene>
    <name evidence="2" type="ORF">FGO68_gene6252</name>
</gene>
<accession>A0A8J8P745</accession>
<dbReference type="Proteomes" id="UP000785679">
    <property type="component" value="Unassembled WGS sequence"/>
</dbReference>
<protein>
    <submittedName>
        <fullName evidence="2">Uncharacterized protein</fullName>
    </submittedName>
</protein>
<sequence>MNLIYMDLLQTDLWINNIINLESEEDEALCPSFKLAGYNSMNTVSNLGSTFVFLFILVAFILMLFLLRLIIEILPFRSQAKFLMTIVNIG</sequence>
<organism evidence="2 3">
    <name type="scientific">Halteria grandinella</name>
    <dbReference type="NCBI Taxonomy" id="5974"/>
    <lineage>
        <taxon>Eukaryota</taxon>
        <taxon>Sar</taxon>
        <taxon>Alveolata</taxon>
        <taxon>Ciliophora</taxon>
        <taxon>Intramacronucleata</taxon>
        <taxon>Spirotrichea</taxon>
        <taxon>Stichotrichia</taxon>
        <taxon>Sporadotrichida</taxon>
        <taxon>Halteriidae</taxon>
        <taxon>Halteria</taxon>
    </lineage>
</organism>
<keyword evidence="1" id="KW-1133">Transmembrane helix</keyword>
<name>A0A8J8P745_HALGN</name>
<keyword evidence="3" id="KW-1185">Reference proteome</keyword>
<keyword evidence="1" id="KW-0812">Transmembrane</keyword>
<evidence type="ECO:0000256" key="1">
    <source>
        <dbReference type="SAM" id="Phobius"/>
    </source>
</evidence>
<dbReference type="AlphaFoldDB" id="A0A8J8P745"/>
<keyword evidence="1" id="KW-0472">Membrane</keyword>
<comment type="caution">
    <text evidence="2">The sequence shown here is derived from an EMBL/GenBank/DDBJ whole genome shotgun (WGS) entry which is preliminary data.</text>
</comment>
<evidence type="ECO:0000313" key="3">
    <source>
        <dbReference type="Proteomes" id="UP000785679"/>
    </source>
</evidence>
<feature type="transmembrane region" description="Helical" evidence="1">
    <location>
        <begin position="51"/>
        <end position="71"/>
    </location>
</feature>
<evidence type="ECO:0000313" key="2">
    <source>
        <dbReference type="EMBL" id="TNV87159.1"/>
    </source>
</evidence>
<reference evidence="2" key="1">
    <citation type="submission" date="2019-06" db="EMBL/GenBank/DDBJ databases">
        <authorList>
            <person name="Zheng W."/>
        </authorList>
    </citation>
    <scope>NUCLEOTIDE SEQUENCE</scope>
    <source>
        <strain evidence="2">QDHG01</strain>
    </source>
</reference>
<proteinExistence type="predicted"/>
<dbReference type="EMBL" id="RRYP01000600">
    <property type="protein sequence ID" value="TNV87159.1"/>
    <property type="molecule type" value="Genomic_DNA"/>
</dbReference>